<evidence type="ECO:0000256" key="4">
    <source>
        <dbReference type="ARBA" id="ARBA00023235"/>
    </source>
</evidence>
<keyword evidence="3" id="KW-0697">Rotamase</keyword>
<reference evidence="7 8" key="1">
    <citation type="journal article" date="2018" name="Environ. Microbiol.">
        <title>Ecological and genomic features of two widespread freshwater picocyanobacteria.</title>
        <authorList>
            <person name="Cabello-Yeves P.J."/>
            <person name="Picazo A."/>
            <person name="Camacho A."/>
            <person name="Callieri C."/>
            <person name="Rosselli R."/>
            <person name="Roda-Garcia J.J."/>
            <person name="Coutinho F.H."/>
            <person name="Rodriguez-Valera F."/>
        </authorList>
    </citation>
    <scope>NUCLEOTIDE SEQUENCE [LARGE SCALE GENOMIC DNA]</scope>
    <source>
        <strain evidence="7 8">Tous</strain>
    </source>
</reference>
<dbReference type="Pfam" id="PF21329">
    <property type="entry name" value="CYP38_PsbQ-like"/>
    <property type="match status" value="1"/>
</dbReference>
<keyword evidence="8" id="KW-1185">Reference proteome</keyword>
<dbReference type="SUPFAM" id="SSF50891">
    <property type="entry name" value="Cyclophilin-like"/>
    <property type="match status" value="1"/>
</dbReference>
<organism evidence="7 8">
    <name type="scientific">Cyanobium usitatum str. Tous</name>
    <dbReference type="NCBI Taxonomy" id="2116684"/>
    <lineage>
        <taxon>Bacteria</taxon>
        <taxon>Bacillati</taxon>
        <taxon>Cyanobacteriota</taxon>
        <taxon>Cyanophyceae</taxon>
        <taxon>Synechococcales</taxon>
        <taxon>Prochlorococcaceae</taxon>
        <taxon>Cyanobium</taxon>
    </lineage>
</organism>
<keyword evidence="2" id="KW-0793">Thylakoid</keyword>
<evidence type="ECO:0000256" key="1">
    <source>
        <dbReference type="ARBA" id="ARBA00013194"/>
    </source>
</evidence>
<dbReference type="PANTHER" id="PTHR43246">
    <property type="entry name" value="PEPTIDYL-PROLYL CIS-TRANS ISOMERASE CYP38, CHLOROPLASTIC"/>
    <property type="match status" value="1"/>
</dbReference>
<evidence type="ECO:0000313" key="8">
    <source>
        <dbReference type="Proteomes" id="UP000243002"/>
    </source>
</evidence>
<feature type="domain" description="PPIase cyclophilin-type" evidence="6">
    <location>
        <begin position="190"/>
        <end position="345"/>
    </location>
</feature>
<name>A0A2P7MU75_9CYAN</name>
<proteinExistence type="predicted"/>
<dbReference type="InterPro" id="IPR048563">
    <property type="entry name" value="CYP38_PsbQ-like"/>
</dbReference>
<dbReference type="InterPro" id="IPR023222">
    <property type="entry name" value="PsbQ-like_dom_sf"/>
</dbReference>
<evidence type="ECO:0000313" key="7">
    <source>
        <dbReference type="EMBL" id="PSJ04695.1"/>
    </source>
</evidence>
<evidence type="ECO:0000256" key="3">
    <source>
        <dbReference type="ARBA" id="ARBA00023110"/>
    </source>
</evidence>
<accession>A0A2P7MU75</accession>
<dbReference type="GO" id="GO:0003755">
    <property type="term" value="F:peptidyl-prolyl cis-trans isomerase activity"/>
    <property type="evidence" value="ECO:0007669"/>
    <property type="project" value="UniProtKB-KW"/>
</dbReference>
<dbReference type="InterPro" id="IPR029000">
    <property type="entry name" value="Cyclophilin-like_dom_sf"/>
</dbReference>
<dbReference type="Gene3D" id="2.40.100.10">
    <property type="entry name" value="Cyclophilin-like"/>
    <property type="match status" value="1"/>
</dbReference>
<evidence type="ECO:0000256" key="2">
    <source>
        <dbReference type="ARBA" id="ARBA00023078"/>
    </source>
</evidence>
<dbReference type="RefSeq" id="WP_106632505.1">
    <property type="nucleotide sequence ID" value="NZ_PXXO01000010.1"/>
</dbReference>
<dbReference type="SUPFAM" id="SSF101112">
    <property type="entry name" value="Oxygen-evolving enhancer protein 3"/>
    <property type="match status" value="1"/>
</dbReference>
<evidence type="ECO:0000259" key="6">
    <source>
        <dbReference type="PROSITE" id="PS50072"/>
    </source>
</evidence>
<dbReference type="Pfam" id="PF00160">
    <property type="entry name" value="Pro_isomerase"/>
    <property type="match status" value="1"/>
</dbReference>
<keyword evidence="4 7" id="KW-0413">Isomerase</keyword>
<dbReference type="Gene3D" id="1.20.120.290">
    <property type="entry name" value="Oxygen-evolving enhancer protein 3 (PsbQ), four-helix up-down bundle"/>
    <property type="match status" value="1"/>
</dbReference>
<protein>
    <recommendedName>
        <fullName evidence="1">peptidylprolyl isomerase</fullName>
        <ecNumber evidence="1">5.2.1.8</ecNumber>
    </recommendedName>
</protein>
<dbReference type="PROSITE" id="PS50072">
    <property type="entry name" value="CSA_PPIASE_2"/>
    <property type="match status" value="1"/>
</dbReference>
<gene>
    <name evidence="7" type="ORF">C7K55_09580</name>
</gene>
<dbReference type="Proteomes" id="UP000243002">
    <property type="component" value="Unassembled WGS sequence"/>
</dbReference>
<feature type="signal peptide" evidence="5">
    <location>
        <begin position="1"/>
        <end position="37"/>
    </location>
</feature>
<dbReference type="EC" id="5.2.1.8" evidence="1"/>
<dbReference type="InterPro" id="IPR002130">
    <property type="entry name" value="Cyclophilin-type_PPIase_dom"/>
</dbReference>
<keyword evidence="5" id="KW-0732">Signal</keyword>
<comment type="caution">
    <text evidence="7">The sequence shown here is derived from an EMBL/GenBank/DDBJ whole genome shotgun (WGS) entry which is preliminary data.</text>
</comment>
<sequence length="367" mass="39792">MARGQSSWANRSTWARWFAGLASLMLVVLLAAPTAWAALPQGNAVTDPAALLRNALPIKAPDLQELQHRLEATSDDLRAKRWPALASSVRRCISLLGSRKAAMLEGFDAPAKTEAATLLDQVGEQLQVLAAAAEGQERDPFLAARREALNSIGKAEDLLVGPFPYQIPAEFADLPRLLGRATVQLTTTKGDLTAVVDGYNAPLTAGAFVDLVQRGFYDGLPFIRAEDFYVLQTGDPEGPNDGYIDPKTKTERKVPLEIKVPGQSEPFYNQTFEDLGMFKAAPELPFSTKGTLGWAHSDEVLDDGSSQFFLFLFEPELTPAGLNLIDGRYAAFGYVVDGFDVLEELTADDGIVKARVLSGSENLQPHS</sequence>
<dbReference type="InterPro" id="IPR044665">
    <property type="entry name" value="E_coli_cyclophilin_A-like"/>
</dbReference>
<evidence type="ECO:0000256" key="5">
    <source>
        <dbReference type="SAM" id="SignalP"/>
    </source>
</evidence>
<feature type="chain" id="PRO_5015168935" description="peptidylprolyl isomerase" evidence="5">
    <location>
        <begin position="38"/>
        <end position="367"/>
    </location>
</feature>
<dbReference type="AlphaFoldDB" id="A0A2P7MU75"/>
<dbReference type="OrthoDB" id="9796864at2"/>
<dbReference type="EMBL" id="PXXO01000010">
    <property type="protein sequence ID" value="PSJ04695.1"/>
    <property type="molecule type" value="Genomic_DNA"/>
</dbReference>
<dbReference type="CDD" id="cd01924">
    <property type="entry name" value="cyclophilin_TLP40_like"/>
    <property type="match status" value="1"/>
</dbReference>